<feature type="transmembrane region" description="Helical" evidence="9">
    <location>
        <begin position="278"/>
        <end position="296"/>
    </location>
</feature>
<keyword evidence="5" id="KW-0297">G-protein coupled receptor</keyword>
<evidence type="ECO:0000256" key="7">
    <source>
        <dbReference type="ARBA" id="ARBA00023170"/>
    </source>
</evidence>
<dbReference type="PROSITE" id="PS50262">
    <property type="entry name" value="G_PROTEIN_RECEP_F1_2"/>
    <property type="match status" value="1"/>
</dbReference>
<sequence length="326" mass="37173">MVFTLVITVFYIIFEAIGLLGNLLVITTIFLESRFHVMRYVALASLAVLDFLYLILVPSFRIASMVQGRWPFGEMLCYLNPNFARYFYFNTILHLIVVSYDRYLAIVKSPLTYDGTISTARKVSLVINWIVPIPFFITPILRGRKFHYNPLVFYCEDGLWSSPSSSENTQSDGAKAMLFSIFLIVLPLLVIVFFNWSVYKTAKTHINACKIQVESVSGLEESQQRRQEMIRRKAEGRAAADVNIIVVSFFLCFLPPWICGLLRNFAGSVKFPAEATLITDGCFMVSAFCNPLIYSFRKRDFRASVKSLLRRFGQFGGDRNVIGVNN</sequence>
<keyword evidence="3 9" id="KW-0812">Transmembrane</keyword>
<dbReference type="InterPro" id="IPR000276">
    <property type="entry name" value="GPCR_Rhodpsn"/>
</dbReference>
<evidence type="ECO:0000256" key="6">
    <source>
        <dbReference type="ARBA" id="ARBA00023136"/>
    </source>
</evidence>
<comment type="caution">
    <text evidence="11">The sequence shown here is derived from an EMBL/GenBank/DDBJ whole genome shotgun (WGS) entry which is preliminary data.</text>
</comment>
<comment type="subcellular location">
    <subcellularLocation>
        <location evidence="1">Cell membrane</location>
        <topology evidence="1">Multi-pass membrane protein</topology>
    </subcellularLocation>
</comment>
<evidence type="ECO:0000256" key="2">
    <source>
        <dbReference type="ARBA" id="ARBA00022475"/>
    </source>
</evidence>
<dbReference type="PANTHER" id="PTHR24249:SF372">
    <property type="entry name" value="G-PROTEIN COUPLED RECEPTORS FAMILY 1 PROFILE DOMAIN-CONTAINING PROTEIN"/>
    <property type="match status" value="1"/>
</dbReference>
<proteinExistence type="predicted"/>
<dbReference type="SUPFAM" id="SSF81321">
    <property type="entry name" value="Family A G protein-coupled receptor-like"/>
    <property type="match status" value="1"/>
</dbReference>
<dbReference type="Proteomes" id="UP001159427">
    <property type="component" value="Unassembled WGS sequence"/>
</dbReference>
<feature type="transmembrane region" description="Helical" evidence="9">
    <location>
        <begin position="176"/>
        <end position="196"/>
    </location>
</feature>
<organism evidence="11 12">
    <name type="scientific">Porites evermanni</name>
    <dbReference type="NCBI Taxonomy" id="104178"/>
    <lineage>
        <taxon>Eukaryota</taxon>
        <taxon>Metazoa</taxon>
        <taxon>Cnidaria</taxon>
        <taxon>Anthozoa</taxon>
        <taxon>Hexacorallia</taxon>
        <taxon>Scleractinia</taxon>
        <taxon>Fungiina</taxon>
        <taxon>Poritidae</taxon>
        <taxon>Porites</taxon>
    </lineage>
</organism>
<keyword evidence="6 9" id="KW-0472">Membrane</keyword>
<keyword evidence="4 9" id="KW-1133">Transmembrane helix</keyword>
<feature type="transmembrane region" description="Helical" evidence="9">
    <location>
        <begin position="40"/>
        <end position="63"/>
    </location>
</feature>
<evidence type="ECO:0000256" key="3">
    <source>
        <dbReference type="ARBA" id="ARBA00022692"/>
    </source>
</evidence>
<keyword evidence="2" id="KW-1003">Cell membrane</keyword>
<evidence type="ECO:0000313" key="12">
    <source>
        <dbReference type="Proteomes" id="UP001159427"/>
    </source>
</evidence>
<feature type="transmembrane region" description="Helical" evidence="9">
    <location>
        <begin position="83"/>
        <end position="103"/>
    </location>
</feature>
<accession>A0ABN8LDM5</accession>
<dbReference type="Pfam" id="PF00001">
    <property type="entry name" value="7tm_1"/>
    <property type="match status" value="1"/>
</dbReference>
<feature type="transmembrane region" description="Helical" evidence="9">
    <location>
        <begin position="238"/>
        <end position="258"/>
    </location>
</feature>
<reference evidence="11 12" key="1">
    <citation type="submission" date="2022-05" db="EMBL/GenBank/DDBJ databases">
        <authorList>
            <consortium name="Genoscope - CEA"/>
            <person name="William W."/>
        </authorList>
    </citation>
    <scope>NUCLEOTIDE SEQUENCE [LARGE SCALE GENOMIC DNA]</scope>
</reference>
<evidence type="ECO:0000259" key="10">
    <source>
        <dbReference type="PROSITE" id="PS50262"/>
    </source>
</evidence>
<protein>
    <recommendedName>
        <fullName evidence="10">G-protein coupled receptors family 1 profile domain-containing protein</fullName>
    </recommendedName>
</protein>
<evidence type="ECO:0000256" key="5">
    <source>
        <dbReference type="ARBA" id="ARBA00023040"/>
    </source>
</evidence>
<evidence type="ECO:0000256" key="8">
    <source>
        <dbReference type="ARBA" id="ARBA00023224"/>
    </source>
</evidence>
<keyword evidence="12" id="KW-1185">Reference proteome</keyword>
<keyword evidence="7" id="KW-0675">Receptor</keyword>
<evidence type="ECO:0000256" key="1">
    <source>
        <dbReference type="ARBA" id="ARBA00004651"/>
    </source>
</evidence>
<feature type="domain" description="G-protein coupled receptors family 1 profile" evidence="10">
    <location>
        <begin position="21"/>
        <end position="294"/>
    </location>
</feature>
<evidence type="ECO:0000313" key="11">
    <source>
        <dbReference type="EMBL" id="CAH3013574.1"/>
    </source>
</evidence>
<name>A0ABN8LDM5_9CNID</name>
<dbReference type="Gene3D" id="1.20.1070.10">
    <property type="entry name" value="Rhodopsin 7-helix transmembrane proteins"/>
    <property type="match status" value="1"/>
</dbReference>
<dbReference type="CDD" id="cd00637">
    <property type="entry name" value="7tm_classA_rhodopsin-like"/>
    <property type="match status" value="1"/>
</dbReference>
<feature type="transmembrane region" description="Helical" evidence="9">
    <location>
        <begin position="6"/>
        <end position="31"/>
    </location>
</feature>
<dbReference type="EMBL" id="CALNXI010000001">
    <property type="protein sequence ID" value="CAH3013574.1"/>
    <property type="molecule type" value="Genomic_DNA"/>
</dbReference>
<dbReference type="InterPro" id="IPR050569">
    <property type="entry name" value="TAAR"/>
</dbReference>
<dbReference type="PRINTS" id="PR00237">
    <property type="entry name" value="GPCRRHODOPSN"/>
</dbReference>
<dbReference type="InterPro" id="IPR017452">
    <property type="entry name" value="GPCR_Rhodpsn_7TM"/>
</dbReference>
<feature type="transmembrane region" description="Helical" evidence="9">
    <location>
        <begin position="123"/>
        <end position="141"/>
    </location>
</feature>
<evidence type="ECO:0000256" key="4">
    <source>
        <dbReference type="ARBA" id="ARBA00022989"/>
    </source>
</evidence>
<keyword evidence="8" id="KW-0807">Transducer</keyword>
<dbReference type="PANTHER" id="PTHR24249">
    <property type="entry name" value="HISTAMINE RECEPTOR-RELATED G-PROTEIN COUPLED RECEPTOR"/>
    <property type="match status" value="1"/>
</dbReference>
<gene>
    <name evidence="11" type="ORF">PEVE_00000120</name>
</gene>
<evidence type="ECO:0000256" key="9">
    <source>
        <dbReference type="SAM" id="Phobius"/>
    </source>
</evidence>